<evidence type="ECO:0000313" key="1">
    <source>
        <dbReference type="EMBL" id="SVD97601.1"/>
    </source>
</evidence>
<accession>A0A382ZQ57</accession>
<dbReference type="EMBL" id="UINC01185743">
    <property type="protein sequence ID" value="SVD97601.1"/>
    <property type="molecule type" value="Genomic_DNA"/>
</dbReference>
<sequence>MPPQLPQNPPWRARSAGPQHRYICAEDLWRPVREPAGLD</sequence>
<feature type="non-terminal residue" evidence="1">
    <location>
        <position position="39"/>
    </location>
</feature>
<dbReference type="AlphaFoldDB" id="A0A382ZQ57"/>
<proteinExistence type="predicted"/>
<organism evidence="1">
    <name type="scientific">marine metagenome</name>
    <dbReference type="NCBI Taxonomy" id="408172"/>
    <lineage>
        <taxon>unclassified sequences</taxon>
        <taxon>metagenomes</taxon>
        <taxon>ecological metagenomes</taxon>
    </lineage>
</organism>
<name>A0A382ZQ57_9ZZZZ</name>
<reference evidence="1" key="1">
    <citation type="submission" date="2018-05" db="EMBL/GenBank/DDBJ databases">
        <authorList>
            <person name="Lanie J.A."/>
            <person name="Ng W.-L."/>
            <person name="Kazmierczak K.M."/>
            <person name="Andrzejewski T.M."/>
            <person name="Davidsen T.M."/>
            <person name="Wayne K.J."/>
            <person name="Tettelin H."/>
            <person name="Glass J.I."/>
            <person name="Rusch D."/>
            <person name="Podicherti R."/>
            <person name="Tsui H.-C.T."/>
            <person name="Winkler M.E."/>
        </authorList>
    </citation>
    <scope>NUCLEOTIDE SEQUENCE</scope>
</reference>
<gene>
    <name evidence="1" type="ORF">METZ01_LOCUS450455</name>
</gene>
<protein>
    <submittedName>
        <fullName evidence="1">Uncharacterized protein</fullName>
    </submittedName>
</protein>